<gene>
    <name evidence="1" type="ORF">BN869_000006000_1</name>
</gene>
<name>A0A0B7JXW1_BIOOC</name>
<evidence type="ECO:0000313" key="1">
    <source>
        <dbReference type="EMBL" id="CEO49943.1"/>
    </source>
</evidence>
<dbReference type="AlphaFoldDB" id="A0A0B7JXW1"/>
<proteinExistence type="predicted"/>
<protein>
    <submittedName>
        <fullName evidence="1">Uncharacterized protein</fullName>
    </submittedName>
</protein>
<sequence length="76" mass="8207">MDPSAPKMRPSQMLGGWPTSITNALGPERACLAKLALSYWGMKLDVGDAVCWLHPLSACGDRALLKSYYPPTIATN</sequence>
<reference evidence="1" key="1">
    <citation type="submission" date="2015-01" db="EMBL/GenBank/DDBJ databases">
        <authorList>
            <person name="Durling Mikael"/>
        </authorList>
    </citation>
    <scope>NUCLEOTIDE SEQUENCE</scope>
</reference>
<dbReference type="EMBL" id="CDPU01000016">
    <property type="protein sequence ID" value="CEO49943.1"/>
    <property type="molecule type" value="Genomic_DNA"/>
</dbReference>
<organism evidence="1">
    <name type="scientific">Bionectria ochroleuca</name>
    <name type="common">Gliocladium roseum</name>
    <dbReference type="NCBI Taxonomy" id="29856"/>
    <lineage>
        <taxon>Eukaryota</taxon>
        <taxon>Fungi</taxon>
        <taxon>Dikarya</taxon>
        <taxon>Ascomycota</taxon>
        <taxon>Pezizomycotina</taxon>
        <taxon>Sordariomycetes</taxon>
        <taxon>Hypocreomycetidae</taxon>
        <taxon>Hypocreales</taxon>
        <taxon>Bionectriaceae</taxon>
        <taxon>Clonostachys</taxon>
    </lineage>
</organism>
<accession>A0A0B7JXW1</accession>